<dbReference type="Proteomes" id="UP000000724">
    <property type="component" value="Contig Pc00c22"/>
</dbReference>
<keyword evidence="2" id="KW-1185">Reference proteome</keyword>
<evidence type="ECO:0000313" key="1">
    <source>
        <dbReference type="EMBL" id="CAP97936.1"/>
    </source>
</evidence>
<proteinExistence type="predicted"/>
<protein>
    <submittedName>
        <fullName evidence="1">Uncharacterized protein</fullName>
    </submittedName>
</protein>
<dbReference type="OrthoDB" id="4289218at2759"/>
<reference evidence="1 2" key="1">
    <citation type="journal article" date="2008" name="Nat. Biotechnol.">
        <title>Genome sequencing and analysis of the filamentous fungus Penicillium chrysogenum.</title>
        <authorList>
            <person name="van den Berg M.A."/>
            <person name="Albang R."/>
            <person name="Albermann K."/>
            <person name="Badger J.H."/>
            <person name="Daran J.-M."/>
            <person name="Driessen A.J.M."/>
            <person name="Garcia-Estrada C."/>
            <person name="Fedorova N.D."/>
            <person name="Harris D.M."/>
            <person name="Heijne W.H.M."/>
            <person name="Joardar V.S."/>
            <person name="Kiel J.A.K.W."/>
            <person name="Kovalchuk A."/>
            <person name="Martin J.F."/>
            <person name="Nierman W.C."/>
            <person name="Nijland J.G."/>
            <person name="Pronk J.T."/>
            <person name="Roubos J.A."/>
            <person name="van der Klei I.J."/>
            <person name="van Peij N.N.M.E."/>
            <person name="Veenhuis M."/>
            <person name="von Doehren H."/>
            <person name="Wagner C."/>
            <person name="Wortman J.R."/>
            <person name="Bovenberg R.A.L."/>
        </authorList>
    </citation>
    <scope>NUCLEOTIDE SEQUENCE [LARGE SCALE GENOMIC DNA]</scope>
    <source>
        <strain evidence="2">ATCC 28089 / DSM 1075 / NRRL 1951 / Wisconsin 54-1255</strain>
    </source>
</reference>
<dbReference type="VEuPathDB" id="FungiDB:PCH_Pc22g06480"/>
<dbReference type="OMA" id="FFMSEVC"/>
<accession>B6HPT8</accession>
<organism evidence="1 2">
    <name type="scientific">Penicillium rubens (strain ATCC 28089 / DSM 1075 / NRRL 1951 / Wisconsin 54-1255)</name>
    <name type="common">Penicillium chrysogenum</name>
    <dbReference type="NCBI Taxonomy" id="500485"/>
    <lineage>
        <taxon>Eukaryota</taxon>
        <taxon>Fungi</taxon>
        <taxon>Dikarya</taxon>
        <taxon>Ascomycota</taxon>
        <taxon>Pezizomycotina</taxon>
        <taxon>Eurotiomycetes</taxon>
        <taxon>Eurotiomycetidae</taxon>
        <taxon>Eurotiales</taxon>
        <taxon>Aspergillaceae</taxon>
        <taxon>Penicillium</taxon>
        <taxon>Penicillium chrysogenum species complex</taxon>
    </lineage>
</organism>
<dbReference type="GeneID" id="8315227"/>
<dbReference type="EMBL" id="AM920437">
    <property type="protein sequence ID" value="CAP97936.1"/>
    <property type="molecule type" value="Genomic_DNA"/>
</dbReference>
<evidence type="ECO:0000313" key="2">
    <source>
        <dbReference type="Proteomes" id="UP000000724"/>
    </source>
</evidence>
<sequence>MSLQGLGLISPFLQQSTYQSKFEISSSPPMPSATLKYGERQAAGQLLQQWMERPESGASVATCPIKPSTLQLKDLRKSKQFEIDMQLNSYIPVQIEDEFAQLNIMGPTSGAWEMISIGGPGATGNAEYPDLHIWEGQIAPGVLIVEEIKKAPGFFMSEVCQAVYQKHFSIDTLKYVYMVDVCNKDTLSFVRDVLYTEANGLFWPDEEIRDWQLGTPEFRALLGTKLGNIVAHLVLGAFRRGTHRISQIRSFHTHEGLQLRFAIEEVGHVTPVVPSVEAPIGTIPSRVTRSVARKRKAEEGDIEAKKAQKKSSTSSVCKLDASIDLFSMTAISVVYFKCSVSCLQIRYLSS</sequence>
<dbReference type="AlphaFoldDB" id="B6HPT8"/>
<name>B6HPT8_PENRW</name>
<gene>
    <name evidence="1" type="ORF">Pc22g06480</name>
    <name evidence="1" type="ORF">PCH_Pc22g06480</name>
</gene>
<dbReference type="KEGG" id="pcs:N7525_005583"/>
<dbReference type="HOGENOM" id="CLU_792501_0_0_1"/>